<keyword evidence="1" id="KW-0472">Membrane</keyword>
<evidence type="ECO:0000259" key="2">
    <source>
        <dbReference type="Pfam" id="PF02517"/>
    </source>
</evidence>
<feature type="transmembrane region" description="Helical" evidence="1">
    <location>
        <begin position="145"/>
        <end position="164"/>
    </location>
</feature>
<sequence>MRFLILVIALSIPLYVLGAITGGLRIGSMLLPSSAVIFVLPAAVAVALTWRDGGGVAVMALLRRVVDRPAARLRWYAAAALMVPAIGVVSHLVLWCAGRVDTAAPLSLTSAVPIGLVLFMVGAAFEELGWTAYATDPLQRRFGPIATGLGMGLYWAVWHLVGWVQAGHSALWVAGWFLATVAARVLIVDLYNRTGGVSAAILLHTMLNVVAANSPELNTATGTITFGILTTVVALGFILRSPALQPHSMPTPFARR</sequence>
<evidence type="ECO:0000313" key="4">
    <source>
        <dbReference type="Proteomes" id="UP000031364"/>
    </source>
</evidence>
<dbReference type="PANTHER" id="PTHR35797:SF1">
    <property type="entry name" value="PROTEASE"/>
    <property type="match status" value="1"/>
</dbReference>
<gene>
    <name evidence="3" type="ORF">FG87_13890</name>
</gene>
<proteinExistence type="predicted"/>
<protein>
    <recommendedName>
        <fullName evidence="2">CAAX prenyl protease 2/Lysostaphin resistance protein A-like domain-containing protein</fullName>
    </recommendedName>
</protein>
<dbReference type="Pfam" id="PF02517">
    <property type="entry name" value="Rce1-like"/>
    <property type="match status" value="1"/>
</dbReference>
<keyword evidence="4" id="KW-1185">Reference proteome</keyword>
<dbReference type="InterPro" id="IPR042150">
    <property type="entry name" value="MmRce1-like"/>
</dbReference>
<name>A0ABR4ZG29_9NOCA</name>
<organism evidence="3 4">
    <name type="scientific">Nocardia vulneris</name>
    <dbReference type="NCBI Taxonomy" id="1141657"/>
    <lineage>
        <taxon>Bacteria</taxon>
        <taxon>Bacillati</taxon>
        <taxon>Actinomycetota</taxon>
        <taxon>Actinomycetes</taxon>
        <taxon>Mycobacteriales</taxon>
        <taxon>Nocardiaceae</taxon>
        <taxon>Nocardia</taxon>
    </lineage>
</organism>
<feature type="transmembrane region" description="Helical" evidence="1">
    <location>
        <begin position="73"/>
        <end position="94"/>
    </location>
</feature>
<feature type="domain" description="CAAX prenyl protease 2/Lysostaphin resistance protein A-like" evidence="2">
    <location>
        <begin position="111"/>
        <end position="210"/>
    </location>
</feature>
<dbReference type="EMBL" id="JNFP01000014">
    <property type="protein sequence ID" value="KIA64342.1"/>
    <property type="molecule type" value="Genomic_DNA"/>
</dbReference>
<feature type="transmembrane region" description="Helical" evidence="1">
    <location>
        <begin position="170"/>
        <end position="187"/>
    </location>
</feature>
<comment type="caution">
    <text evidence="3">The sequence shown here is derived from an EMBL/GenBank/DDBJ whole genome shotgun (WGS) entry which is preliminary data.</text>
</comment>
<dbReference type="Proteomes" id="UP000031364">
    <property type="component" value="Unassembled WGS sequence"/>
</dbReference>
<dbReference type="PANTHER" id="PTHR35797">
    <property type="entry name" value="PROTEASE-RELATED"/>
    <property type="match status" value="1"/>
</dbReference>
<feature type="transmembrane region" description="Helical" evidence="1">
    <location>
        <begin position="220"/>
        <end position="239"/>
    </location>
</feature>
<accession>A0ABR4ZG29</accession>
<evidence type="ECO:0000256" key="1">
    <source>
        <dbReference type="SAM" id="Phobius"/>
    </source>
</evidence>
<keyword evidence="1" id="KW-0812">Transmembrane</keyword>
<reference evidence="3 4" key="1">
    <citation type="journal article" date="2014" name="Int. J. Syst. Evol. Microbiol.">
        <title>Nocardia vulneris sp. nov., isolated from wounds of human patients in North America.</title>
        <authorList>
            <person name="Lasker B.A."/>
            <person name="Bell M."/>
            <person name="Klenk H.P."/>
            <person name="Sproer C."/>
            <person name="Schumann C."/>
            <person name="Schumann P."/>
            <person name="Brown J.M."/>
        </authorList>
    </citation>
    <scope>NUCLEOTIDE SEQUENCE [LARGE SCALE GENOMIC DNA]</scope>
    <source>
        <strain evidence="3 4">W9851</strain>
    </source>
</reference>
<keyword evidence="1" id="KW-1133">Transmembrane helix</keyword>
<dbReference type="InterPro" id="IPR003675">
    <property type="entry name" value="Rce1/LyrA-like_dom"/>
</dbReference>
<feature type="transmembrane region" description="Helical" evidence="1">
    <location>
        <begin position="194"/>
        <end position="214"/>
    </location>
</feature>
<evidence type="ECO:0000313" key="3">
    <source>
        <dbReference type="EMBL" id="KIA64342.1"/>
    </source>
</evidence>
<feature type="transmembrane region" description="Helical" evidence="1">
    <location>
        <begin position="106"/>
        <end position="125"/>
    </location>
</feature>
<feature type="transmembrane region" description="Helical" evidence="1">
    <location>
        <begin position="34"/>
        <end position="61"/>
    </location>
</feature>